<reference evidence="7 8" key="1">
    <citation type="submission" date="2018-06" db="EMBL/GenBank/DDBJ databases">
        <authorList>
            <consortium name="Pathogen Informatics"/>
            <person name="Doyle S."/>
        </authorList>
    </citation>
    <scope>NUCLEOTIDE SEQUENCE [LARGE SCALE GENOMIC DNA]</scope>
    <source>
        <strain evidence="7 8">NCTC9381</strain>
    </source>
</reference>
<gene>
    <name evidence="7" type="primary">acnA_1</name>
    <name evidence="7" type="ORF">NCTC9381_02491</name>
</gene>
<dbReference type="PANTHER" id="PTHR11670">
    <property type="entry name" value="ACONITASE/IRON-RESPONSIVE ELEMENT FAMILY MEMBER"/>
    <property type="match status" value="1"/>
</dbReference>
<evidence type="ECO:0000256" key="4">
    <source>
        <dbReference type="ARBA" id="ARBA00023014"/>
    </source>
</evidence>
<keyword evidence="2" id="KW-0479">Metal-binding</keyword>
<dbReference type="Pfam" id="PF00330">
    <property type="entry name" value="Aconitase"/>
    <property type="match status" value="1"/>
</dbReference>
<dbReference type="InterPro" id="IPR006249">
    <property type="entry name" value="Aconitase/IRP2"/>
</dbReference>
<dbReference type="SUPFAM" id="SSF53732">
    <property type="entry name" value="Aconitase iron-sulfur domain"/>
    <property type="match status" value="1"/>
</dbReference>
<keyword evidence="4" id="KW-0411">Iron-sulfur</keyword>
<dbReference type="GO" id="GO:0003994">
    <property type="term" value="F:aconitate hydratase activity"/>
    <property type="evidence" value="ECO:0007669"/>
    <property type="project" value="UniProtKB-EC"/>
</dbReference>
<dbReference type="EC" id="4.2.1.3" evidence="1"/>
<evidence type="ECO:0000259" key="6">
    <source>
        <dbReference type="Pfam" id="PF00330"/>
    </source>
</evidence>
<keyword evidence="7" id="KW-0456">Lyase</keyword>
<evidence type="ECO:0000256" key="3">
    <source>
        <dbReference type="ARBA" id="ARBA00023004"/>
    </source>
</evidence>
<name>A0A379AFH7_ENTAG</name>
<dbReference type="AlphaFoldDB" id="A0A379AFH7"/>
<dbReference type="InterPro" id="IPR015931">
    <property type="entry name" value="Acnase/IPM_dHydase_lsu_aba_1/3"/>
</dbReference>
<dbReference type="GO" id="GO:0046872">
    <property type="term" value="F:metal ion binding"/>
    <property type="evidence" value="ECO:0007669"/>
    <property type="project" value="UniProtKB-KW"/>
</dbReference>
<dbReference type="InterPro" id="IPR036008">
    <property type="entry name" value="Aconitase_4Fe-4S_dom"/>
</dbReference>
<dbReference type="EMBL" id="UGSO01000001">
    <property type="protein sequence ID" value="SUB16577.1"/>
    <property type="molecule type" value="Genomic_DNA"/>
</dbReference>
<protein>
    <recommendedName>
        <fullName evidence="1">aconitate hydratase</fullName>
        <ecNumber evidence="1">4.2.1.3</ecNumber>
    </recommendedName>
</protein>
<evidence type="ECO:0000256" key="1">
    <source>
        <dbReference type="ARBA" id="ARBA00012926"/>
    </source>
</evidence>
<evidence type="ECO:0000313" key="7">
    <source>
        <dbReference type="EMBL" id="SUB16577.1"/>
    </source>
</evidence>
<keyword evidence="8" id="KW-1185">Reference proteome</keyword>
<dbReference type="GO" id="GO:0051536">
    <property type="term" value="F:iron-sulfur cluster binding"/>
    <property type="evidence" value="ECO:0007669"/>
    <property type="project" value="UniProtKB-KW"/>
</dbReference>
<comment type="catalytic activity">
    <reaction evidence="5">
        <text>citrate = D-threo-isocitrate</text>
        <dbReference type="Rhea" id="RHEA:10336"/>
        <dbReference type="ChEBI" id="CHEBI:15562"/>
        <dbReference type="ChEBI" id="CHEBI:16947"/>
        <dbReference type="EC" id="4.2.1.3"/>
    </reaction>
</comment>
<dbReference type="PRINTS" id="PR00415">
    <property type="entry name" value="ACONITASE"/>
</dbReference>
<dbReference type="Proteomes" id="UP000254640">
    <property type="component" value="Unassembled WGS sequence"/>
</dbReference>
<organism evidence="7 8">
    <name type="scientific">Enterobacter agglomerans</name>
    <name type="common">Erwinia herbicola</name>
    <name type="synonym">Pantoea agglomerans</name>
    <dbReference type="NCBI Taxonomy" id="549"/>
    <lineage>
        <taxon>Bacteria</taxon>
        <taxon>Pseudomonadati</taxon>
        <taxon>Pseudomonadota</taxon>
        <taxon>Gammaproteobacteria</taxon>
        <taxon>Enterobacterales</taxon>
        <taxon>Erwiniaceae</taxon>
        <taxon>Pantoea</taxon>
        <taxon>Pantoea agglomerans group</taxon>
    </lineage>
</organism>
<accession>A0A379AFH7</accession>
<evidence type="ECO:0000256" key="5">
    <source>
        <dbReference type="ARBA" id="ARBA00023501"/>
    </source>
</evidence>
<dbReference type="InterPro" id="IPR001030">
    <property type="entry name" value="Acoase/IPM_deHydtase_lsu_aba"/>
</dbReference>
<evidence type="ECO:0000256" key="2">
    <source>
        <dbReference type="ARBA" id="ARBA00022723"/>
    </source>
</evidence>
<evidence type="ECO:0000313" key="8">
    <source>
        <dbReference type="Proteomes" id="UP000254640"/>
    </source>
</evidence>
<proteinExistence type="predicted"/>
<feature type="domain" description="Aconitase/3-isopropylmalate dehydratase large subunit alpha/beta/alpha" evidence="6">
    <location>
        <begin position="69"/>
        <end position="227"/>
    </location>
</feature>
<sequence length="277" mass="31069">MSSTLREQSQEVLQVDTKKYHIFSLPHAAQHLGNIDRLPKSLKVLLENLLRYQDGDSVTTEDIQALVDWQKDAHADREIAYRPARVLMQDFTGVPAVVDLAAMREAVNRLGGDVAKVNPLSPVDLVIDHSVTVDHFGNDDAFEENVRLEMERNHERYVFLRWGQKAFDKFRVVPPGTGICHQVNLEYLGKAIWHETVNGEEYAWPDTLVGTDSHTTMINALGVLGMGSRGESKPKPPCSVSLSQCLSRMWWVSNSPAKLAGGHYGNRPRVDRYPDAA</sequence>
<keyword evidence="3" id="KW-0408">Iron</keyword>
<dbReference type="Gene3D" id="3.30.499.10">
    <property type="entry name" value="Aconitase, domain 3"/>
    <property type="match status" value="1"/>
</dbReference>